<reference evidence="9 10" key="1">
    <citation type="journal article" date="2015" name="Genome Biol. Evol.">
        <title>The genome of winter moth (Operophtera brumata) provides a genomic perspective on sexual dimorphism and phenology.</title>
        <authorList>
            <person name="Derks M.F."/>
            <person name="Smit S."/>
            <person name="Salis L."/>
            <person name="Schijlen E."/>
            <person name="Bossers A."/>
            <person name="Mateman C."/>
            <person name="Pijl A.S."/>
            <person name="de Ridder D."/>
            <person name="Groenen M.A."/>
            <person name="Visser M.E."/>
            <person name="Megens H.J."/>
        </authorList>
    </citation>
    <scope>NUCLEOTIDE SEQUENCE [LARGE SCALE GENOMIC DNA]</scope>
    <source>
        <strain evidence="9">WM2013NL</strain>
        <tissue evidence="9">Head and thorax</tissue>
    </source>
</reference>
<evidence type="ECO:0000256" key="5">
    <source>
        <dbReference type="ARBA" id="ARBA00022833"/>
    </source>
</evidence>
<dbReference type="InterPro" id="IPR050888">
    <property type="entry name" value="ZnF_C2H2-type_TF"/>
</dbReference>
<accession>A0A0L7KT57</accession>
<dbReference type="InterPro" id="IPR013087">
    <property type="entry name" value="Znf_C2H2_type"/>
</dbReference>
<dbReference type="PROSITE" id="PS00028">
    <property type="entry name" value="ZINC_FINGER_C2H2_1"/>
    <property type="match status" value="4"/>
</dbReference>
<evidence type="ECO:0000256" key="7">
    <source>
        <dbReference type="PROSITE-ProRule" id="PRU00042"/>
    </source>
</evidence>
<proteinExistence type="predicted"/>
<comment type="subcellular location">
    <subcellularLocation>
        <location evidence="1">Nucleus</location>
    </subcellularLocation>
</comment>
<protein>
    <submittedName>
        <fullName evidence="9">Ribosome biogenesis regulatory protein</fullName>
    </submittedName>
</protein>
<evidence type="ECO:0000256" key="1">
    <source>
        <dbReference type="ARBA" id="ARBA00004123"/>
    </source>
</evidence>
<feature type="domain" description="C2H2-type" evidence="8">
    <location>
        <begin position="263"/>
        <end position="286"/>
    </location>
</feature>
<dbReference type="Gene3D" id="3.30.160.60">
    <property type="entry name" value="Classic Zinc Finger"/>
    <property type="match status" value="3"/>
</dbReference>
<dbReference type="AlphaFoldDB" id="A0A0L7KT57"/>
<dbReference type="Proteomes" id="UP000037510">
    <property type="component" value="Unassembled WGS sequence"/>
</dbReference>
<dbReference type="PROSITE" id="PS50157">
    <property type="entry name" value="ZINC_FINGER_C2H2_2"/>
    <property type="match status" value="4"/>
</dbReference>
<keyword evidence="10" id="KW-1185">Reference proteome</keyword>
<keyword evidence="6" id="KW-0539">Nucleus</keyword>
<gene>
    <name evidence="9" type="ORF">OBRU01_13370</name>
</gene>
<evidence type="ECO:0000313" key="10">
    <source>
        <dbReference type="Proteomes" id="UP000037510"/>
    </source>
</evidence>
<dbReference type="SMART" id="SM00355">
    <property type="entry name" value="ZnF_C2H2"/>
    <property type="match status" value="7"/>
</dbReference>
<dbReference type="GO" id="GO:0005634">
    <property type="term" value="C:nucleus"/>
    <property type="evidence" value="ECO:0007669"/>
    <property type="project" value="UniProtKB-SubCell"/>
</dbReference>
<dbReference type="STRING" id="104452.A0A0L7KT57"/>
<feature type="domain" description="C2H2-type" evidence="8">
    <location>
        <begin position="173"/>
        <end position="201"/>
    </location>
</feature>
<sequence length="293" mass="34010">MESSSFCLKTEIKAEQNVDYSDEEPCSTMSLFELSHIVQKNQDPLEFNSTEAMMYPKSGQIVCMLCYKNLDPNDLSDHMIDAHNYRRVLFKCYNCSSTFQERKLLTVHQDNCEVKAKKKKKLNFQQILREVESKEFLEDREEKVTCPICMIELSKYHLKGHLLAEHKKVDVEQSCAICLRKFKSKMTLREHIKLVHEAVEDSAHCNMCGQKFKSAKYLQNHKRNVHPSGNKVHLCDICGKEFKSHLCLHQHTRHVHPLPSAAVDCPHCHQTFKCSMNLRQHIRVAHGIGTLNK</sequence>
<evidence type="ECO:0000259" key="8">
    <source>
        <dbReference type="PROSITE" id="PS50157"/>
    </source>
</evidence>
<evidence type="ECO:0000256" key="6">
    <source>
        <dbReference type="ARBA" id="ARBA00023242"/>
    </source>
</evidence>
<name>A0A0L7KT57_OPEBR</name>
<dbReference type="SUPFAM" id="SSF57667">
    <property type="entry name" value="beta-beta-alpha zinc fingers"/>
    <property type="match status" value="2"/>
</dbReference>
<dbReference type="GO" id="GO:0008270">
    <property type="term" value="F:zinc ion binding"/>
    <property type="evidence" value="ECO:0007669"/>
    <property type="project" value="UniProtKB-KW"/>
</dbReference>
<evidence type="ECO:0000256" key="3">
    <source>
        <dbReference type="ARBA" id="ARBA00022737"/>
    </source>
</evidence>
<dbReference type="InterPro" id="IPR036236">
    <property type="entry name" value="Znf_C2H2_sf"/>
</dbReference>
<dbReference type="PANTHER" id="PTHR24406">
    <property type="entry name" value="TRANSCRIPTIONAL REPRESSOR CTCFL-RELATED"/>
    <property type="match status" value="1"/>
</dbReference>
<keyword evidence="4 7" id="KW-0863">Zinc-finger</keyword>
<keyword evidence="3" id="KW-0677">Repeat</keyword>
<evidence type="ECO:0000256" key="4">
    <source>
        <dbReference type="ARBA" id="ARBA00022771"/>
    </source>
</evidence>
<feature type="domain" description="C2H2-type" evidence="8">
    <location>
        <begin position="233"/>
        <end position="256"/>
    </location>
</feature>
<dbReference type="Pfam" id="PF00096">
    <property type="entry name" value="zf-C2H2"/>
    <property type="match status" value="1"/>
</dbReference>
<evidence type="ECO:0000313" key="9">
    <source>
        <dbReference type="EMBL" id="KOB66468.1"/>
    </source>
</evidence>
<keyword evidence="2" id="KW-0479">Metal-binding</keyword>
<organism evidence="9 10">
    <name type="scientific">Operophtera brumata</name>
    <name type="common">Winter moth</name>
    <name type="synonym">Phalaena brumata</name>
    <dbReference type="NCBI Taxonomy" id="104452"/>
    <lineage>
        <taxon>Eukaryota</taxon>
        <taxon>Metazoa</taxon>
        <taxon>Ecdysozoa</taxon>
        <taxon>Arthropoda</taxon>
        <taxon>Hexapoda</taxon>
        <taxon>Insecta</taxon>
        <taxon>Pterygota</taxon>
        <taxon>Neoptera</taxon>
        <taxon>Endopterygota</taxon>
        <taxon>Lepidoptera</taxon>
        <taxon>Glossata</taxon>
        <taxon>Ditrysia</taxon>
        <taxon>Geometroidea</taxon>
        <taxon>Geometridae</taxon>
        <taxon>Larentiinae</taxon>
        <taxon>Operophtera</taxon>
    </lineage>
</organism>
<evidence type="ECO:0000256" key="2">
    <source>
        <dbReference type="ARBA" id="ARBA00022723"/>
    </source>
</evidence>
<feature type="domain" description="C2H2-type" evidence="8">
    <location>
        <begin position="203"/>
        <end position="231"/>
    </location>
</feature>
<keyword evidence="5" id="KW-0862">Zinc</keyword>
<comment type="caution">
    <text evidence="9">The sequence shown here is derived from an EMBL/GenBank/DDBJ whole genome shotgun (WGS) entry which is preliminary data.</text>
</comment>
<dbReference type="EMBL" id="JTDY01005931">
    <property type="protein sequence ID" value="KOB66468.1"/>
    <property type="molecule type" value="Genomic_DNA"/>
</dbReference>